<keyword evidence="1" id="KW-0067">ATP-binding</keyword>
<dbReference type="PROSITE" id="PS50975">
    <property type="entry name" value="ATP_GRASP"/>
    <property type="match status" value="1"/>
</dbReference>
<proteinExistence type="predicted"/>
<dbReference type="OrthoDB" id="11959at2157"/>
<reference evidence="3" key="1">
    <citation type="submission" date="2017-11" db="EMBL/GenBank/DDBJ databases">
        <authorList>
            <person name="Kajale S.C."/>
            <person name="Sharma A."/>
        </authorList>
    </citation>
    <scope>NUCLEOTIDE SEQUENCE</scope>
    <source>
        <strain evidence="3">LS1_42</strain>
    </source>
</reference>
<organism evidence="3 4">
    <name type="scientific">Natronococcus pandeyae</name>
    <dbReference type="NCBI Taxonomy" id="2055836"/>
    <lineage>
        <taxon>Archaea</taxon>
        <taxon>Methanobacteriati</taxon>
        <taxon>Methanobacteriota</taxon>
        <taxon>Stenosarchaea group</taxon>
        <taxon>Halobacteria</taxon>
        <taxon>Halobacteriales</taxon>
        <taxon>Natrialbaceae</taxon>
        <taxon>Natronococcus</taxon>
    </lineage>
</organism>
<comment type="caution">
    <text evidence="3">The sequence shown here is derived from an EMBL/GenBank/DDBJ whole genome shotgun (WGS) entry which is preliminary data.</text>
</comment>
<dbReference type="InterPro" id="IPR011761">
    <property type="entry name" value="ATP-grasp"/>
</dbReference>
<dbReference type="SUPFAM" id="SSF56059">
    <property type="entry name" value="Glutathione synthetase ATP-binding domain-like"/>
    <property type="match status" value="1"/>
</dbReference>
<dbReference type="GO" id="GO:0016874">
    <property type="term" value="F:ligase activity"/>
    <property type="evidence" value="ECO:0007669"/>
    <property type="project" value="UniProtKB-KW"/>
</dbReference>
<name>A0A8J8TPV8_9EURY</name>
<keyword evidence="4" id="KW-1185">Reference proteome</keyword>
<keyword evidence="3" id="KW-0436">Ligase</keyword>
<dbReference type="Gene3D" id="3.30.470.20">
    <property type="entry name" value="ATP-grasp fold, B domain"/>
    <property type="match status" value="1"/>
</dbReference>
<gene>
    <name evidence="3" type="ORF">CV102_13970</name>
</gene>
<sequence>MATQFQSFSSLLDDLESASFDRPPAVVSNAHYTGLAVSRALDALDVPVIALDRNGDGLASPSTAIDYAGRITYPLEDHAGFEADLEAVVDAAGSDVVAFPCMDEWVHAYAAADVDGLRRPFSDAAGIERVLDKESLYAIAEELDVPYPETYRLSETSPEDAADHLGFPLVVKPARKREFEEAIGTNVVEVADEDEFAEIVAAAEEADVRIMAQERVNVAPGEDCSVASYVPPSGVEESLSVVGNPLLRYPRSFGSSCVVERVNRPALEGRAFDVLEETGYHGISEAEFVYDADRDEYVLLDINTRPWKWIEMPVTAGANLPAAAYADVTDAAYDPEPSRDALWVSLKDYVSLLATDDTTPPALEEEHWRALASGTFEETDGGLTTAVYRPSDPGPTAQLLETEFSDREYYCAC</sequence>
<dbReference type="AlphaFoldDB" id="A0A8J8TPV8"/>
<evidence type="ECO:0000256" key="1">
    <source>
        <dbReference type="PROSITE-ProRule" id="PRU00409"/>
    </source>
</evidence>
<evidence type="ECO:0000259" key="2">
    <source>
        <dbReference type="PROSITE" id="PS50975"/>
    </source>
</evidence>
<dbReference type="EMBL" id="PHNJ01000007">
    <property type="protein sequence ID" value="TYL37838.1"/>
    <property type="molecule type" value="Genomic_DNA"/>
</dbReference>
<dbReference type="GO" id="GO:0046872">
    <property type="term" value="F:metal ion binding"/>
    <property type="evidence" value="ECO:0007669"/>
    <property type="project" value="InterPro"/>
</dbReference>
<evidence type="ECO:0000313" key="4">
    <source>
        <dbReference type="Proteomes" id="UP000766904"/>
    </source>
</evidence>
<evidence type="ECO:0000313" key="3">
    <source>
        <dbReference type="EMBL" id="TYL37838.1"/>
    </source>
</evidence>
<dbReference type="RefSeq" id="WP_148858613.1">
    <property type="nucleotide sequence ID" value="NZ_PHNJ01000007.1"/>
</dbReference>
<protein>
    <submittedName>
        <fullName evidence="3">Carboxylate--amine ligase</fullName>
    </submittedName>
</protein>
<dbReference type="Proteomes" id="UP000766904">
    <property type="component" value="Unassembled WGS sequence"/>
</dbReference>
<dbReference type="GO" id="GO:0005524">
    <property type="term" value="F:ATP binding"/>
    <property type="evidence" value="ECO:0007669"/>
    <property type="project" value="UniProtKB-UniRule"/>
</dbReference>
<keyword evidence="1" id="KW-0547">Nucleotide-binding</keyword>
<feature type="domain" description="ATP-grasp" evidence="2">
    <location>
        <begin position="137"/>
        <end position="329"/>
    </location>
</feature>
<accession>A0A8J8TPV8</accession>